<organism evidence="1 2">
    <name type="scientific">Iphiclides podalirius</name>
    <name type="common">scarce swallowtail</name>
    <dbReference type="NCBI Taxonomy" id="110791"/>
    <lineage>
        <taxon>Eukaryota</taxon>
        <taxon>Metazoa</taxon>
        <taxon>Ecdysozoa</taxon>
        <taxon>Arthropoda</taxon>
        <taxon>Hexapoda</taxon>
        <taxon>Insecta</taxon>
        <taxon>Pterygota</taxon>
        <taxon>Neoptera</taxon>
        <taxon>Endopterygota</taxon>
        <taxon>Lepidoptera</taxon>
        <taxon>Glossata</taxon>
        <taxon>Ditrysia</taxon>
        <taxon>Papilionoidea</taxon>
        <taxon>Papilionidae</taxon>
        <taxon>Papilioninae</taxon>
        <taxon>Iphiclides</taxon>
    </lineage>
</organism>
<gene>
    <name evidence="1" type="ORF">IPOD504_LOCUS13800</name>
</gene>
<proteinExistence type="predicted"/>
<sequence length="136" mass="15852">MLPAQSNELNNDLCNEGPSSSMKWIANQQYSQQEIQLQLDSGPTNEIDSDLHSNEVTSAPGVAKHMWKRGRPVRVVHDRLLSLEEERIRIEKQKLLEKKRCNNIRLKMEKDRLEIERQRNILLEKLLVAVETVVNR</sequence>
<keyword evidence="2" id="KW-1185">Reference proteome</keyword>
<name>A0ABN8IUY3_9NEOP</name>
<accession>A0ABN8IUY3</accession>
<reference evidence="1" key="1">
    <citation type="submission" date="2022-03" db="EMBL/GenBank/DDBJ databases">
        <authorList>
            <person name="Martin H S."/>
        </authorList>
    </citation>
    <scope>NUCLEOTIDE SEQUENCE</scope>
</reference>
<dbReference type="EMBL" id="OW152816">
    <property type="protein sequence ID" value="CAH2067265.1"/>
    <property type="molecule type" value="Genomic_DNA"/>
</dbReference>
<evidence type="ECO:0000313" key="1">
    <source>
        <dbReference type="EMBL" id="CAH2067265.1"/>
    </source>
</evidence>
<evidence type="ECO:0000313" key="2">
    <source>
        <dbReference type="Proteomes" id="UP000837857"/>
    </source>
</evidence>
<dbReference type="Proteomes" id="UP000837857">
    <property type="component" value="Chromosome 4"/>
</dbReference>
<feature type="non-terminal residue" evidence="1">
    <location>
        <position position="1"/>
    </location>
</feature>
<protein>
    <submittedName>
        <fullName evidence="1">Uncharacterized protein</fullName>
    </submittedName>
</protein>